<proteinExistence type="predicted"/>
<keyword evidence="3" id="KW-1185">Reference proteome</keyword>
<evidence type="ECO:0000259" key="1">
    <source>
        <dbReference type="PROSITE" id="PS50878"/>
    </source>
</evidence>
<evidence type="ECO:0000313" key="2">
    <source>
        <dbReference type="EMBL" id="CAF0974992.1"/>
    </source>
</evidence>
<sequence>MESKIDITTINNIFYADDVLLIANSFDEMNQLLEITNKYGQEYEIKFNPNKTHFMIMFSKQFKENRENGKLIMFQNYEVKRVIMMKYLGMWIDETFNSREHLKSRIKLFNMGSQRLKQCGITSDCTSSEVKLCFYKTYIRPALYYGFDNLVINKTQIKTLQTLESKLIKAMFRISKKTRSTKLLRAVNIEKVYELWIKTKVKFLNRLIQFELTRNIVESIIKYDNTSSTDKKSLVMDLIVKTNGKNSMEMINRGNKIMFETNGDALLESKLECVIEIKEVLKTIGDERRIKLNQMLRIEY</sequence>
<comment type="caution">
    <text evidence="2">The sequence shown here is derived from an EMBL/GenBank/DDBJ whole genome shotgun (WGS) entry which is preliminary data.</text>
</comment>
<feature type="domain" description="Reverse transcriptase" evidence="1">
    <location>
        <begin position="1"/>
        <end position="92"/>
    </location>
</feature>
<dbReference type="PROSITE" id="PS50878">
    <property type="entry name" value="RT_POL"/>
    <property type="match status" value="1"/>
</dbReference>
<dbReference type="Proteomes" id="UP000663879">
    <property type="component" value="Unassembled WGS sequence"/>
</dbReference>
<dbReference type="InterPro" id="IPR043502">
    <property type="entry name" value="DNA/RNA_pol_sf"/>
</dbReference>
<evidence type="ECO:0000313" key="3">
    <source>
        <dbReference type="Proteomes" id="UP000663879"/>
    </source>
</evidence>
<dbReference type="InterPro" id="IPR000477">
    <property type="entry name" value="RT_dom"/>
</dbReference>
<dbReference type="SUPFAM" id="SSF56672">
    <property type="entry name" value="DNA/RNA polymerases"/>
    <property type="match status" value="1"/>
</dbReference>
<gene>
    <name evidence="2" type="ORF">OXX778_LOCUS15121</name>
</gene>
<dbReference type="AlphaFoldDB" id="A0A814EWL1"/>
<name>A0A814EWL1_9BILA</name>
<dbReference type="EMBL" id="CAJNOC010003261">
    <property type="protein sequence ID" value="CAF0974992.1"/>
    <property type="molecule type" value="Genomic_DNA"/>
</dbReference>
<dbReference type="PANTHER" id="PTHR47027">
    <property type="entry name" value="REVERSE TRANSCRIPTASE DOMAIN-CONTAINING PROTEIN"/>
    <property type="match status" value="1"/>
</dbReference>
<dbReference type="Pfam" id="PF00078">
    <property type="entry name" value="RVT_1"/>
    <property type="match status" value="1"/>
</dbReference>
<dbReference type="PANTHER" id="PTHR47027:SF20">
    <property type="entry name" value="REVERSE TRANSCRIPTASE-LIKE PROTEIN WITH RNA-DIRECTED DNA POLYMERASE DOMAIN"/>
    <property type="match status" value="1"/>
</dbReference>
<dbReference type="OrthoDB" id="10139147at2759"/>
<protein>
    <recommendedName>
        <fullName evidence="1">Reverse transcriptase domain-containing protein</fullName>
    </recommendedName>
</protein>
<organism evidence="2 3">
    <name type="scientific">Brachionus calyciflorus</name>
    <dbReference type="NCBI Taxonomy" id="104777"/>
    <lineage>
        <taxon>Eukaryota</taxon>
        <taxon>Metazoa</taxon>
        <taxon>Spiralia</taxon>
        <taxon>Gnathifera</taxon>
        <taxon>Rotifera</taxon>
        <taxon>Eurotatoria</taxon>
        <taxon>Monogononta</taxon>
        <taxon>Pseudotrocha</taxon>
        <taxon>Ploima</taxon>
        <taxon>Brachionidae</taxon>
        <taxon>Brachionus</taxon>
    </lineage>
</organism>
<reference evidence="2" key="1">
    <citation type="submission" date="2021-02" db="EMBL/GenBank/DDBJ databases">
        <authorList>
            <person name="Nowell W R."/>
        </authorList>
    </citation>
    <scope>NUCLEOTIDE SEQUENCE</scope>
    <source>
        <strain evidence="2">Ploen Becks lab</strain>
    </source>
</reference>
<accession>A0A814EWL1</accession>